<evidence type="ECO:0000313" key="2">
    <source>
        <dbReference type="EMBL" id="KAJ9561259.1"/>
    </source>
</evidence>
<evidence type="ECO:0000313" key="3">
    <source>
        <dbReference type="Proteomes" id="UP001172457"/>
    </source>
</evidence>
<proteinExistence type="predicted"/>
<keyword evidence="1" id="KW-0732">Signal</keyword>
<organism evidence="2 3">
    <name type="scientific">Centaurea solstitialis</name>
    <name type="common">yellow star-thistle</name>
    <dbReference type="NCBI Taxonomy" id="347529"/>
    <lineage>
        <taxon>Eukaryota</taxon>
        <taxon>Viridiplantae</taxon>
        <taxon>Streptophyta</taxon>
        <taxon>Embryophyta</taxon>
        <taxon>Tracheophyta</taxon>
        <taxon>Spermatophyta</taxon>
        <taxon>Magnoliopsida</taxon>
        <taxon>eudicotyledons</taxon>
        <taxon>Gunneridae</taxon>
        <taxon>Pentapetalae</taxon>
        <taxon>asterids</taxon>
        <taxon>campanulids</taxon>
        <taxon>Asterales</taxon>
        <taxon>Asteraceae</taxon>
        <taxon>Carduoideae</taxon>
        <taxon>Cardueae</taxon>
        <taxon>Centaureinae</taxon>
        <taxon>Centaurea</taxon>
    </lineage>
</organism>
<name>A0AA38WS03_9ASTR</name>
<feature type="chain" id="PRO_5041260771" description="Secreted protein" evidence="1">
    <location>
        <begin position="23"/>
        <end position="65"/>
    </location>
</feature>
<gene>
    <name evidence="2" type="ORF">OSB04_006419</name>
</gene>
<dbReference type="Proteomes" id="UP001172457">
    <property type="component" value="Chromosome 2"/>
</dbReference>
<reference evidence="2" key="1">
    <citation type="submission" date="2023-03" db="EMBL/GenBank/DDBJ databases">
        <title>Chromosome-scale reference genome and RAD-based genetic map of yellow starthistle (Centaurea solstitialis) reveal putative structural variation and QTLs associated with invader traits.</title>
        <authorList>
            <person name="Reatini B."/>
            <person name="Cang F.A."/>
            <person name="Jiang Q."/>
            <person name="Mckibben M.T.W."/>
            <person name="Barker M.S."/>
            <person name="Rieseberg L.H."/>
            <person name="Dlugosch K.M."/>
        </authorList>
    </citation>
    <scope>NUCLEOTIDE SEQUENCE</scope>
    <source>
        <strain evidence="2">CAN-66</strain>
        <tissue evidence="2">Leaf</tissue>
    </source>
</reference>
<dbReference type="AlphaFoldDB" id="A0AA38WS03"/>
<protein>
    <recommendedName>
        <fullName evidence="4">Secreted protein</fullName>
    </recommendedName>
</protein>
<evidence type="ECO:0000256" key="1">
    <source>
        <dbReference type="SAM" id="SignalP"/>
    </source>
</evidence>
<keyword evidence="3" id="KW-1185">Reference proteome</keyword>
<dbReference type="EMBL" id="JARYMX010000002">
    <property type="protein sequence ID" value="KAJ9561259.1"/>
    <property type="molecule type" value="Genomic_DNA"/>
</dbReference>
<evidence type="ECO:0008006" key="4">
    <source>
        <dbReference type="Google" id="ProtNLM"/>
    </source>
</evidence>
<comment type="caution">
    <text evidence="2">The sequence shown here is derived from an EMBL/GenBank/DDBJ whole genome shotgun (WGS) entry which is preliminary data.</text>
</comment>
<sequence length="65" mass="6988">MVAKSLATNASMMALFLNLVSSSNCLSKCMSEPRKANTASPSSSLHHAQTFSNIRKLIPLPLDPQ</sequence>
<feature type="signal peptide" evidence="1">
    <location>
        <begin position="1"/>
        <end position="22"/>
    </location>
</feature>
<accession>A0AA38WS03</accession>